<reference evidence="2" key="2">
    <citation type="submission" date="2021-04" db="EMBL/GenBank/DDBJ databases">
        <authorList>
            <person name="Podell S."/>
        </authorList>
    </citation>
    <scope>NUCLEOTIDE SEQUENCE</scope>
    <source>
        <strain evidence="2">Hildebrandi</strain>
    </source>
</reference>
<evidence type="ECO:0000256" key="1">
    <source>
        <dbReference type="SAM" id="MobiDB-lite"/>
    </source>
</evidence>
<name>A0A9K3PSH0_9STRA</name>
<feature type="compositionally biased region" description="Low complexity" evidence="1">
    <location>
        <begin position="219"/>
        <end position="234"/>
    </location>
</feature>
<dbReference type="OrthoDB" id="45793at2759"/>
<feature type="compositionally biased region" description="Basic and acidic residues" evidence="1">
    <location>
        <begin position="96"/>
        <end position="105"/>
    </location>
</feature>
<feature type="compositionally biased region" description="Polar residues" evidence="1">
    <location>
        <begin position="1"/>
        <end position="19"/>
    </location>
</feature>
<sequence>MTAESLTSNLPQVNPSSMNAAYPFGKEDSLKNHDDAIRRTKKDALLELIAQEMVTSLLGDDDDDGIKEDDDEILKEFQAKLAKREMARKKRKSAEKRKLKEERLRQKQAADLVRSEPIYVSNPEDIGKYESKLDDRDFDDDSFAGLGLEELVDPFHRGSLSSSCNGSQKSPVSDSASFESTSKGSTMSVEEIREFVMANIPQAIRDQIPQDAWGEIFQGSKSGSKASSKRSSGSKPEKRGDSAPIAAVDPSSLDDISVISDVTGFVNAFPDGRRVEKKLSMTYNDVKTYPCPVASVTSVDTSGHTEGSSIMDHSTSNEVASSPVSCPAPGGPKSVSFGTVTLRYYERILADNPAVQSGPAIGIGWRYKRAGLFDVDEFEQGRTGSRTAEELVLPREVREQMLKHAGFSQKDIAEMVRVILKTKNQRRQTINNLNSQGVEEAVELARRRVGRLLSFGKKSDIVA</sequence>
<proteinExistence type="predicted"/>
<accession>A0A9K3PSH0</accession>
<feature type="compositionally biased region" description="Polar residues" evidence="1">
    <location>
        <begin position="300"/>
        <end position="324"/>
    </location>
</feature>
<dbReference type="AlphaFoldDB" id="A0A9K3PSH0"/>
<feature type="region of interest" description="Disordered" evidence="1">
    <location>
        <begin position="300"/>
        <end position="328"/>
    </location>
</feature>
<evidence type="ECO:0000313" key="3">
    <source>
        <dbReference type="Proteomes" id="UP000693970"/>
    </source>
</evidence>
<dbReference type="EMBL" id="JAGRRH010000015">
    <property type="protein sequence ID" value="KAG7355724.1"/>
    <property type="molecule type" value="Genomic_DNA"/>
</dbReference>
<keyword evidence="3" id="KW-1185">Reference proteome</keyword>
<reference evidence="2" key="1">
    <citation type="journal article" date="2021" name="Sci. Rep.">
        <title>Diploid genomic architecture of Nitzschia inconspicua, an elite biomass production diatom.</title>
        <authorList>
            <person name="Oliver A."/>
            <person name="Podell S."/>
            <person name="Pinowska A."/>
            <person name="Traller J.C."/>
            <person name="Smith S.R."/>
            <person name="McClure R."/>
            <person name="Beliaev A."/>
            <person name="Bohutskyi P."/>
            <person name="Hill E.A."/>
            <person name="Rabines A."/>
            <person name="Zheng H."/>
            <person name="Allen L.Z."/>
            <person name="Kuo A."/>
            <person name="Grigoriev I.V."/>
            <person name="Allen A.E."/>
            <person name="Hazlebeck D."/>
            <person name="Allen E.E."/>
        </authorList>
    </citation>
    <scope>NUCLEOTIDE SEQUENCE</scope>
    <source>
        <strain evidence="2">Hildebrandi</strain>
    </source>
</reference>
<organism evidence="2 3">
    <name type="scientific">Nitzschia inconspicua</name>
    <dbReference type="NCBI Taxonomy" id="303405"/>
    <lineage>
        <taxon>Eukaryota</taxon>
        <taxon>Sar</taxon>
        <taxon>Stramenopiles</taxon>
        <taxon>Ochrophyta</taxon>
        <taxon>Bacillariophyta</taxon>
        <taxon>Bacillariophyceae</taxon>
        <taxon>Bacillariophycidae</taxon>
        <taxon>Bacillariales</taxon>
        <taxon>Bacillariaceae</taxon>
        <taxon>Nitzschia</taxon>
    </lineage>
</organism>
<feature type="region of interest" description="Disordered" evidence="1">
    <location>
        <begin position="159"/>
        <end position="185"/>
    </location>
</feature>
<feature type="region of interest" description="Disordered" evidence="1">
    <location>
        <begin position="217"/>
        <end position="248"/>
    </location>
</feature>
<feature type="region of interest" description="Disordered" evidence="1">
    <location>
        <begin position="1"/>
        <end position="29"/>
    </location>
</feature>
<protein>
    <submittedName>
        <fullName evidence="2">Uncharacterized protein</fullName>
    </submittedName>
</protein>
<dbReference type="Proteomes" id="UP000693970">
    <property type="component" value="Unassembled WGS sequence"/>
</dbReference>
<evidence type="ECO:0000313" key="2">
    <source>
        <dbReference type="EMBL" id="KAG7355724.1"/>
    </source>
</evidence>
<gene>
    <name evidence="2" type="ORF">IV203_000410</name>
</gene>
<feature type="compositionally biased region" description="Basic residues" evidence="1">
    <location>
        <begin position="86"/>
        <end position="95"/>
    </location>
</feature>
<comment type="caution">
    <text evidence="2">The sequence shown here is derived from an EMBL/GenBank/DDBJ whole genome shotgun (WGS) entry which is preliminary data.</text>
</comment>
<feature type="region of interest" description="Disordered" evidence="1">
    <location>
        <begin position="85"/>
        <end position="108"/>
    </location>
</feature>